<feature type="region of interest" description="Disordered" evidence="1">
    <location>
        <begin position="542"/>
        <end position="564"/>
    </location>
</feature>
<keyword evidence="2" id="KW-0472">Membrane</keyword>
<keyword evidence="5" id="KW-1185">Reference proteome</keyword>
<protein>
    <recommendedName>
        <fullName evidence="3">G domain-containing protein</fullName>
    </recommendedName>
</protein>
<keyword evidence="2" id="KW-0812">Transmembrane</keyword>
<feature type="domain" description="G" evidence="3">
    <location>
        <begin position="67"/>
        <end position="206"/>
    </location>
</feature>
<dbReference type="RefSeq" id="WP_229745135.1">
    <property type="nucleotide sequence ID" value="NZ_BMFY01000011.1"/>
</dbReference>
<comment type="caution">
    <text evidence="4">The sequence shown here is derived from an EMBL/GenBank/DDBJ whole genome shotgun (WGS) entry which is preliminary data.</text>
</comment>
<dbReference type="Proteomes" id="UP000616114">
    <property type="component" value="Unassembled WGS sequence"/>
</dbReference>
<dbReference type="Gene3D" id="3.40.50.300">
    <property type="entry name" value="P-loop containing nucleotide triphosphate hydrolases"/>
    <property type="match status" value="1"/>
</dbReference>
<dbReference type="GO" id="GO:0000028">
    <property type="term" value="P:ribosomal small subunit assembly"/>
    <property type="evidence" value="ECO:0007669"/>
    <property type="project" value="TreeGrafter"/>
</dbReference>
<evidence type="ECO:0000259" key="3">
    <source>
        <dbReference type="Pfam" id="PF01926"/>
    </source>
</evidence>
<gene>
    <name evidence="4" type="ORF">GCM10011333_25040</name>
</gene>
<dbReference type="EMBL" id="BMFY01000011">
    <property type="protein sequence ID" value="GGA20936.1"/>
    <property type="molecule type" value="Genomic_DNA"/>
</dbReference>
<feature type="transmembrane region" description="Helical" evidence="2">
    <location>
        <begin position="469"/>
        <end position="493"/>
    </location>
</feature>
<dbReference type="InterPro" id="IPR027417">
    <property type="entry name" value="P-loop_NTPase"/>
</dbReference>
<reference evidence="4" key="2">
    <citation type="submission" date="2020-09" db="EMBL/GenBank/DDBJ databases">
        <authorList>
            <person name="Sun Q."/>
            <person name="Zhou Y."/>
        </authorList>
    </citation>
    <scope>NUCLEOTIDE SEQUENCE</scope>
    <source>
        <strain evidence="4">CGMCC 1.12785</strain>
    </source>
</reference>
<feature type="region of interest" description="Disordered" evidence="1">
    <location>
        <begin position="1"/>
        <end position="20"/>
    </location>
</feature>
<evidence type="ECO:0000313" key="4">
    <source>
        <dbReference type="EMBL" id="GGA20936.1"/>
    </source>
</evidence>
<accession>A0A8J2XL96</accession>
<dbReference type="GO" id="GO:0005525">
    <property type="term" value="F:GTP binding"/>
    <property type="evidence" value="ECO:0007669"/>
    <property type="project" value="InterPro"/>
</dbReference>
<keyword evidence="2" id="KW-1133">Transmembrane helix</keyword>
<dbReference type="GO" id="GO:0043024">
    <property type="term" value="F:ribosomal small subunit binding"/>
    <property type="evidence" value="ECO:0007669"/>
    <property type="project" value="TreeGrafter"/>
</dbReference>
<dbReference type="PANTHER" id="PTHR42698">
    <property type="entry name" value="GTPASE ERA"/>
    <property type="match status" value="1"/>
</dbReference>
<dbReference type="InterPro" id="IPR006073">
    <property type="entry name" value="GTP-bd"/>
</dbReference>
<dbReference type="SUPFAM" id="SSF52540">
    <property type="entry name" value="P-loop containing nucleoside triphosphate hydrolases"/>
    <property type="match status" value="1"/>
</dbReference>
<proteinExistence type="predicted"/>
<reference evidence="4" key="1">
    <citation type="journal article" date="2014" name="Int. J. Syst. Evol. Microbiol.">
        <title>Complete genome sequence of Corynebacterium casei LMG S-19264T (=DSM 44701T), isolated from a smear-ripened cheese.</title>
        <authorList>
            <consortium name="US DOE Joint Genome Institute (JGI-PGF)"/>
            <person name="Walter F."/>
            <person name="Albersmeier A."/>
            <person name="Kalinowski J."/>
            <person name="Ruckert C."/>
        </authorList>
    </citation>
    <scope>NUCLEOTIDE SEQUENCE</scope>
    <source>
        <strain evidence="4">CGMCC 1.12785</strain>
    </source>
</reference>
<dbReference type="InterPro" id="IPR005662">
    <property type="entry name" value="GTPase_Era-like"/>
</dbReference>
<evidence type="ECO:0000256" key="2">
    <source>
        <dbReference type="SAM" id="Phobius"/>
    </source>
</evidence>
<dbReference type="AlphaFoldDB" id="A0A8J2XL96"/>
<sequence length="564" mass="60413">MSTAESNRETAAAQQTGAGELDRLMDGIGEALGLGEDKLSAPVRAEAEAVLAKASARRRISESHTVVAFAGSTGSGKSSLFNAVAGLEIARVGAKRPTTSLPTACIWGSGGEEILDWLKVPQRHRTWRESALDADDQRALHGLILLDLPDHDSTEVEHKIESDRMIELVDVLIWVVDPQKYADHALHARYLRPLAGHAEVMVVVLNQIDTLDETERDACLAHLRTLLDEDGLAASQLRSASAITREGVGELRELLAATLQTRQAAQERLLADARSVAERIRDELGAPVPSGAAGSPAERGQLVEAMTEAAGVPAIASTVHADYLRRSHRATAYPLTAWRSRSGPDPLGSRHEQSMRAELRREALPSTNRSHRARVGVAAQKVAAGLAEDLPPSWQTEIAEAARTSTRQIGETLDEALGRVDITPRRPAWWGAVRALQLLFLALTVAGALWLLVQIVLGSLGVPPFAGSVLWWVLPGGLLVAGAAGSAITSLLASGARRRGADRAAAEVDERLRGVIAEVADHAYLSPLTSVVERHRRLVERLRPEPASPAEQPADARSQVAAGR</sequence>
<evidence type="ECO:0000256" key="1">
    <source>
        <dbReference type="SAM" id="MobiDB-lite"/>
    </source>
</evidence>
<name>A0A8J2XL96_9MICO</name>
<dbReference type="PANTHER" id="PTHR42698:SF1">
    <property type="entry name" value="GTPASE ERA, MITOCHONDRIAL"/>
    <property type="match status" value="1"/>
</dbReference>
<evidence type="ECO:0000313" key="5">
    <source>
        <dbReference type="Proteomes" id="UP000616114"/>
    </source>
</evidence>
<dbReference type="GO" id="GO:0005829">
    <property type="term" value="C:cytosol"/>
    <property type="evidence" value="ECO:0007669"/>
    <property type="project" value="TreeGrafter"/>
</dbReference>
<organism evidence="4 5">
    <name type="scientific">Sediminivirga luteola</name>
    <dbReference type="NCBI Taxonomy" id="1774748"/>
    <lineage>
        <taxon>Bacteria</taxon>
        <taxon>Bacillati</taxon>
        <taxon>Actinomycetota</taxon>
        <taxon>Actinomycetes</taxon>
        <taxon>Micrococcales</taxon>
        <taxon>Brevibacteriaceae</taxon>
        <taxon>Sediminivirga</taxon>
    </lineage>
</organism>
<feature type="transmembrane region" description="Helical" evidence="2">
    <location>
        <begin position="435"/>
        <end position="457"/>
    </location>
</feature>
<dbReference type="GO" id="GO:0019843">
    <property type="term" value="F:rRNA binding"/>
    <property type="evidence" value="ECO:0007669"/>
    <property type="project" value="TreeGrafter"/>
</dbReference>
<dbReference type="Pfam" id="PF01926">
    <property type="entry name" value="MMR_HSR1"/>
    <property type="match status" value="1"/>
</dbReference>